<keyword evidence="5" id="KW-0206">Cytoskeleton</keyword>
<dbReference type="EMBL" id="BKCP01004639">
    <property type="protein sequence ID" value="GER32837.1"/>
    <property type="molecule type" value="Genomic_DNA"/>
</dbReference>
<dbReference type="PANTHER" id="PTHR13738">
    <property type="entry name" value="TROPONIN I"/>
    <property type="match status" value="1"/>
</dbReference>
<evidence type="ECO:0000313" key="10">
    <source>
        <dbReference type="Proteomes" id="UP000325081"/>
    </source>
</evidence>
<dbReference type="Proteomes" id="UP000325081">
    <property type="component" value="Unassembled WGS sequence"/>
</dbReference>
<sequence length="1734" mass="191987">MTTVEKLLVQIFERKNSIIEQVNQQTDLYSQHLASKLIIDGIKPPSWLWSPSASPDSNELNKEELISKLLRPYPRPPAKCSVPHHPLYETLVVTGDHEDLSGGVFMENPDCGKGFNKLDHSTTPPMSSEEQAGCALDGVPEPDVSFTSPMDQIDERIVNIYNAPDHSLAGIQRSKSRQKALELRNSSKALDKSGISNENIRNALSGKSRFSLSSTNKVFQNDEPSNFSEYWVTGSQNRADSNLYNADVRSKVQEKNEYSGRITRSRSNAKVPDFVQSYLGCSSEILKNDTFRHISEVRRTQSMDISDSGKAADQVYKEANSAGPSFAYYQSCGDKKVDGVGCISNEKIANASAGRISRSSISRKCQSHGSESSKVDISSDDYHRIAIVRMDSGNDSPPQAVDGSPFNPSNVLNEGCSSEIFKDDAFPLISKSRKAQSMHLSDSGEAHECINKDPKLASLSTVSRQSCGDKKVDGADCPTNDEGANIYTARLSGSTVSRKCQSCSDSSEAEISSDDFQRIDTVMIVSEDNSAPRSVNGLLLNPSKVLNEGCSSENFEEDALRLISDVRKTKSMHLSDSGDAHDCVDEEPKSAGPFTVYHQRCGDKKVEGADCLINDEGPNISTAKLSRSCVSSKCRSHGISSKADVSRSDSSKADISSDDYHIIDMVMMDSVDNSPPRAVHGSLSNHSNALAKGCDNRESIAGDFQSHRARSAVPSYGSDQQNAFDIEASDPAIRSQSAKADGGILVPLSDKSVQGVIDAKEKDWSGERKATNQLVSTVIGMEDLKVSGDKNQLVSAPGSGNLRSSKDKKSQLVSSTPEGQNFRVSHAYISAEEPRAESCDFMIDNVDTLNQICSVLETTKQFPAQESQISSCLEGGLCGRDRDSPLRNNVLLTYGTVSPCGENLSPERRFRHFSVETWPQLKRRKLEHKETHNLTTSTFKLRKPHSTKSGSIYFLNIDTYLDTAADAFHADRHTDNEIPPEMVSNLAAGIESAFSSHNGEVGFCYKKEREHNNSSSFVNNELLGAPLVSSVRKESINAQGCFTEDTSHINSSNNHFDVREIRGEQLSQHLCNLEKNSDDLGLENPSLTNTMLEGIQSPKEGSGEQAQASVLSPRTVDLDLIDVDQSMPVLEGFIVDGQADSGGLDLVPDKVDFDMLKLPSNTIERASILAHICRSSSLDKPSSHLSFAFEFQGNQNLYQPERYENLDLASSLSSDASEQRQSRKSRVGDWMEALEVMPYSDYLPYSDTCYGRSLRGQQASPVGKLWERLSSHTGSSEKRSSSNPELTCFPIEEDFSISEENKSMDETAFGVQEVDSSLDEFRDYRQPLKDLSNLGLNPPMSVSVHEKALVADRMDSLGTKLSVTGTQDKAQYGRKIQHLNRSDTSEKGTSSIGANDDRKKQPSLQCTEKIKKSKAPFSDSIRKPLVSTKSDLKRQHEKLSLREPKRNNIISNVSSFIPLVQQKQAAKECDGEKDVKVKALEAAKAAKRLEEKKENERKRRKEALQLKRAKLEEKNIRHMDLEKKKKEEKRKKKDAVIIAKKRQREEEEKKEKEKKKMRHEARYQQRGQEKMTAGKAEKDNQSSKDEKMNGKKESLHEFKKQQNREIARGDDVALRKADAKSTTSEVVTTYEDCGVGKVMHALDKSPKNVELIVHNGQGKSYDISPYQCSDDEDEDYDELPTKKSIPSWASKSAVALLLPLQQQKDPDTIFPAESFCTMDEVLLPRKLQQKQVDA</sequence>
<feature type="domain" description="Inner centromere protein ARK-binding" evidence="8">
    <location>
        <begin position="1669"/>
        <end position="1721"/>
    </location>
</feature>
<dbReference type="Pfam" id="PF03941">
    <property type="entry name" value="INCENP_ARK-bind"/>
    <property type="match status" value="1"/>
</dbReference>
<evidence type="ECO:0000256" key="5">
    <source>
        <dbReference type="ARBA" id="ARBA00023212"/>
    </source>
</evidence>
<feature type="region of interest" description="Disordered" evidence="7">
    <location>
        <begin position="1487"/>
        <end position="1626"/>
    </location>
</feature>
<evidence type="ECO:0000256" key="4">
    <source>
        <dbReference type="ARBA" id="ARBA00022490"/>
    </source>
</evidence>
<feature type="compositionally biased region" description="Basic and acidic residues" evidence="7">
    <location>
        <begin position="1487"/>
        <end position="1525"/>
    </location>
</feature>
<comment type="similarity">
    <text evidence="3">Belongs to the INCENP family.</text>
</comment>
<feature type="compositionally biased region" description="Basic and acidic residues" evidence="7">
    <location>
        <begin position="1560"/>
        <end position="1569"/>
    </location>
</feature>
<keyword evidence="4" id="KW-0963">Cytoplasm</keyword>
<dbReference type="InterPro" id="IPR005635">
    <property type="entry name" value="Inner_centromere_prot_ARK-bd"/>
</dbReference>
<evidence type="ECO:0000259" key="8">
    <source>
        <dbReference type="Pfam" id="PF03941"/>
    </source>
</evidence>
<dbReference type="GO" id="GO:0005819">
    <property type="term" value="C:spindle"/>
    <property type="evidence" value="ECO:0007669"/>
    <property type="project" value="UniProtKB-SubCell"/>
</dbReference>
<keyword evidence="10" id="KW-1185">Reference proteome</keyword>
<evidence type="ECO:0000256" key="6">
    <source>
        <dbReference type="ARBA" id="ARBA00023242"/>
    </source>
</evidence>
<dbReference type="OrthoDB" id="681218at2759"/>
<gene>
    <name evidence="9" type="ORF">STAS_08931</name>
</gene>
<reference evidence="10" key="1">
    <citation type="journal article" date="2019" name="Curr. Biol.">
        <title>Genome Sequence of Striga asiatica Provides Insight into the Evolution of Plant Parasitism.</title>
        <authorList>
            <person name="Yoshida S."/>
            <person name="Kim S."/>
            <person name="Wafula E.K."/>
            <person name="Tanskanen J."/>
            <person name="Kim Y.M."/>
            <person name="Honaas L."/>
            <person name="Yang Z."/>
            <person name="Spallek T."/>
            <person name="Conn C.E."/>
            <person name="Ichihashi Y."/>
            <person name="Cheong K."/>
            <person name="Cui S."/>
            <person name="Der J.P."/>
            <person name="Gundlach H."/>
            <person name="Jiao Y."/>
            <person name="Hori C."/>
            <person name="Ishida J.K."/>
            <person name="Kasahara H."/>
            <person name="Kiba T."/>
            <person name="Kim M.S."/>
            <person name="Koo N."/>
            <person name="Laohavisit A."/>
            <person name="Lee Y.H."/>
            <person name="Lumba S."/>
            <person name="McCourt P."/>
            <person name="Mortimer J.C."/>
            <person name="Mutuku J.M."/>
            <person name="Nomura T."/>
            <person name="Sasaki-Sekimoto Y."/>
            <person name="Seto Y."/>
            <person name="Wang Y."/>
            <person name="Wakatake T."/>
            <person name="Sakakibara H."/>
            <person name="Demura T."/>
            <person name="Yamaguchi S."/>
            <person name="Yoneyama K."/>
            <person name="Manabe R.I."/>
            <person name="Nelson D.C."/>
            <person name="Schulman A.H."/>
            <person name="Timko M.P."/>
            <person name="dePamphilis C.W."/>
            <person name="Choi D."/>
            <person name="Shirasu K."/>
        </authorList>
    </citation>
    <scope>NUCLEOTIDE SEQUENCE [LARGE SCALE GENOMIC DNA]</scope>
    <source>
        <strain evidence="10">cv. UVA1</strain>
    </source>
</reference>
<evidence type="ECO:0000313" key="9">
    <source>
        <dbReference type="EMBL" id="GER32837.1"/>
    </source>
</evidence>
<feature type="compositionally biased region" description="Acidic residues" evidence="7">
    <location>
        <begin position="1669"/>
        <end position="1678"/>
    </location>
</feature>
<feature type="compositionally biased region" description="Basic and acidic residues" evidence="7">
    <location>
        <begin position="1575"/>
        <end position="1619"/>
    </location>
</feature>
<keyword evidence="6" id="KW-0539">Nucleus</keyword>
<feature type="region of interest" description="Disordered" evidence="7">
    <location>
        <begin position="1368"/>
        <end position="1438"/>
    </location>
</feature>
<proteinExistence type="inferred from homology"/>
<accession>A0A5A7PKJ8</accession>
<dbReference type="GO" id="GO:0005634">
    <property type="term" value="C:nucleus"/>
    <property type="evidence" value="ECO:0007669"/>
    <property type="project" value="UniProtKB-SubCell"/>
</dbReference>
<comment type="caution">
    <text evidence="9">The sequence shown here is derived from an EMBL/GenBank/DDBJ whole genome shotgun (WGS) entry which is preliminary data.</text>
</comment>
<dbReference type="InterPro" id="IPR050875">
    <property type="entry name" value="Troponin_I"/>
</dbReference>
<evidence type="ECO:0000256" key="3">
    <source>
        <dbReference type="ARBA" id="ARBA00010042"/>
    </source>
</evidence>
<evidence type="ECO:0000256" key="1">
    <source>
        <dbReference type="ARBA" id="ARBA00004123"/>
    </source>
</evidence>
<feature type="region of interest" description="Disordered" evidence="7">
    <location>
        <begin position="790"/>
        <end position="818"/>
    </location>
</feature>
<evidence type="ECO:0000256" key="7">
    <source>
        <dbReference type="SAM" id="MobiDB-lite"/>
    </source>
</evidence>
<dbReference type="PANTHER" id="PTHR13738:SF1">
    <property type="entry name" value="TROPONIN I"/>
    <property type="match status" value="1"/>
</dbReference>
<comment type="subcellular location">
    <subcellularLocation>
        <location evidence="2">Cytoplasm</location>
        <location evidence="2">Cytoskeleton</location>
        <location evidence="2">Spindle</location>
    </subcellularLocation>
    <subcellularLocation>
        <location evidence="1">Nucleus</location>
    </subcellularLocation>
</comment>
<organism evidence="9 10">
    <name type="scientific">Striga asiatica</name>
    <name type="common">Asiatic witchweed</name>
    <name type="synonym">Buchnera asiatica</name>
    <dbReference type="NCBI Taxonomy" id="4170"/>
    <lineage>
        <taxon>Eukaryota</taxon>
        <taxon>Viridiplantae</taxon>
        <taxon>Streptophyta</taxon>
        <taxon>Embryophyta</taxon>
        <taxon>Tracheophyta</taxon>
        <taxon>Spermatophyta</taxon>
        <taxon>Magnoliopsida</taxon>
        <taxon>eudicotyledons</taxon>
        <taxon>Gunneridae</taxon>
        <taxon>Pentapetalae</taxon>
        <taxon>asterids</taxon>
        <taxon>lamiids</taxon>
        <taxon>Lamiales</taxon>
        <taxon>Orobanchaceae</taxon>
        <taxon>Buchnereae</taxon>
        <taxon>Striga</taxon>
    </lineage>
</organism>
<protein>
    <submittedName>
        <fullName evidence="9">Exocyst complex component SEC3</fullName>
    </submittedName>
</protein>
<name>A0A5A7PKJ8_STRAF</name>
<evidence type="ECO:0000256" key="2">
    <source>
        <dbReference type="ARBA" id="ARBA00004186"/>
    </source>
</evidence>
<feature type="region of interest" description="Disordered" evidence="7">
    <location>
        <begin position="1662"/>
        <end position="1682"/>
    </location>
</feature>